<dbReference type="Gene3D" id="3.40.640.10">
    <property type="entry name" value="Type I PLP-dependent aspartate aminotransferase-like (Major domain)"/>
    <property type="match status" value="1"/>
</dbReference>
<dbReference type="Pfam" id="PF00266">
    <property type="entry name" value="Aminotran_5"/>
    <property type="match status" value="1"/>
</dbReference>
<comment type="caution">
    <text evidence="3">The sequence shown here is derived from an EMBL/GenBank/DDBJ whole genome shotgun (WGS) entry which is preliminary data.</text>
</comment>
<organism evidence="3 4">
    <name type="scientific">Paraburkholderia graminis</name>
    <dbReference type="NCBI Taxonomy" id="60548"/>
    <lineage>
        <taxon>Bacteria</taxon>
        <taxon>Pseudomonadati</taxon>
        <taxon>Pseudomonadota</taxon>
        <taxon>Betaproteobacteria</taxon>
        <taxon>Burkholderiales</taxon>
        <taxon>Burkholderiaceae</taxon>
        <taxon>Paraburkholderia</taxon>
    </lineage>
</organism>
<evidence type="ECO:0000313" key="3">
    <source>
        <dbReference type="EMBL" id="MDR6205567.1"/>
    </source>
</evidence>
<dbReference type="AlphaFoldDB" id="A0ABD5CNT1"/>
<dbReference type="InterPro" id="IPR015422">
    <property type="entry name" value="PyrdxlP-dep_Trfase_small"/>
</dbReference>
<keyword evidence="3" id="KW-0456">Lyase</keyword>
<reference evidence="3 4" key="1">
    <citation type="submission" date="2023-08" db="EMBL/GenBank/DDBJ databases">
        <title>Genome sequencing of plant associated microbes to promote plant fitness in Sorghum bicolor and Oryza sativa.</title>
        <authorList>
            <person name="Coleman-Derr D."/>
        </authorList>
    </citation>
    <scope>NUCLEOTIDE SEQUENCE [LARGE SCALE GENOMIC DNA]</scope>
    <source>
        <strain evidence="3 4">SLBN-33</strain>
    </source>
</reference>
<dbReference type="SUPFAM" id="SSF53383">
    <property type="entry name" value="PLP-dependent transferases"/>
    <property type="match status" value="1"/>
</dbReference>
<accession>A0ABD5CNT1</accession>
<evidence type="ECO:0000313" key="4">
    <source>
        <dbReference type="Proteomes" id="UP001245184"/>
    </source>
</evidence>
<dbReference type="InterPro" id="IPR015424">
    <property type="entry name" value="PyrdxlP-dep_Trfase"/>
</dbReference>
<keyword evidence="1" id="KW-0663">Pyridoxal phosphate</keyword>
<dbReference type="InterPro" id="IPR000192">
    <property type="entry name" value="Aminotrans_V_dom"/>
</dbReference>
<name>A0ABD5CNT1_9BURK</name>
<gene>
    <name evidence="3" type="ORF">QF025_004287</name>
</gene>
<evidence type="ECO:0000256" key="1">
    <source>
        <dbReference type="ARBA" id="ARBA00022898"/>
    </source>
</evidence>
<dbReference type="PANTHER" id="PTHR43092">
    <property type="entry name" value="L-CYSTEINE DESULFHYDRASE"/>
    <property type="match status" value="1"/>
</dbReference>
<feature type="domain" description="Aminotransferase class V" evidence="2">
    <location>
        <begin position="33"/>
        <end position="383"/>
    </location>
</feature>
<proteinExistence type="predicted"/>
<protein>
    <submittedName>
        <fullName evidence="3">Selenocysteine lyase/cysteine desulfurase</fullName>
    </submittedName>
</protein>
<dbReference type="InterPro" id="IPR015421">
    <property type="entry name" value="PyrdxlP-dep_Trfase_major"/>
</dbReference>
<dbReference type="PANTHER" id="PTHR43092:SF6">
    <property type="entry name" value="BLR1280 PROTEIN"/>
    <property type="match status" value="1"/>
</dbReference>
<dbReference type="Proteomes" id="UP001245184">
    <property type="component" value="Unassembled WGS sequence"/>
</dbReference>
<dbReference type="EMBL" id="JAVIZN010000002">
    <property type="protein sequence ID" value="MDR6205567.1"/>
    <property type="molecule type" value="Genomic_DNA"/>
</dbReference>
<sequence length="396" mass="43548">MHTDTLSFTKTNAGVDWARVRESYPKQHPLLNLNNAAVSPPPLVVEQAVIDAYRFVSKNPDVNMWTGLDAKLPDIKRQLAALADCAADEIALNRNASEGLSVAIFGIPLSAGERVLVSPWDYPSALGGWQQRQTREGIVVDTAAFDPLASDDEIVAAYSSAMRPGTRVLHLTHMLHWTGRVLPVGRLCALARERGIITVVDAAQSFAQMPVSFRELGCDFFVTSLHKWLGAPVGNGMLIVNRQRIRETWPLLAPFDAAPDAIDKFDHWNLGTYNSALQAGIEPAIRFHQAIGAANIHARLGALTRYWTARAADIAGLRFHTPLDTETLGAVSLFSIEGVDALRVERTLRESFAIHVKYRCVGELQGLRVSPHIYMNEADLDMFVDALRAAVRDARA</sequence>
<dbReference type="Gene3D" id="3.90.1150.10">
    <property type="entry name" value="Aspartate Aminotransferase, domain 1"/>
    <property type="match status" value="1"/>
</dbReference>
<dbReference type="RefSeq" id="WP_029971454.1">
    <property type="nucleotide sequence ID" value="NZ_ATXV01000019.1"/>
</dbReference>
<dbReference type="GO" id="GO:0016829">
    <property type="term" value="F:lyase activity"/>
    <property type="evidence" value="ECO:0007669"/>
    <property type="project" value="UniProtKB-KW"/>
</dbReference>
<evidence type="ECO:0000259" key="2">
    <source>
        <dbReference type="Pfam" id="PF00266"/>
    </source>
</evidence>